<dbReference type="GO" id="GO:0005829">
    <property type="term" value="C:cytosol"/>
    <property type="evidence" value="ECO:0007669"/>
    <property type="project" value="TreeGrafter"/>
</dbReference>
<dbReference type="AlphaFoldDB" id="A0A375A5L7"/>
<dbReference type="InterPro" id="IPR051199">
    <property type="entry name" value="LPS_LOS_Heptosyltrfase"/>
</dbReference>
<dbReference type="KEGG" id="daq:DAQ1742_00227"/>
<dbReference type="EC" id="2.4.1.-" evidence="3"/>
<proteinExistence type="predicted"/>
<evidence type="ECO:0000313" key="4">
    <source>
        <dbReference type="Proteomes" id="UP000294820"/>
    </source>
</evidence>
<reference evidence="3 4" key="1">
    <citation type="submission" date="2016-09" db="EMBL/GenBank/DDBJ databases">
        <authorList>
            <person name="Reverchon S."/>
            <person name="Nasser W."/>
            <person name="Leonard S."/>
            <person name="Brochier C."/>
            <person name="Duprey A."/>
        </authorList>
    </citation>
    <scope>NUCLEOTIDE SEQUENCE [LARGE SCALE GENOMIC DNA]</scope>
    <source>
        <strain evidence="3 4">174/2</strain>
    </source>
</reference>
<name>A0A375A5L7_9GAMM</name>
<organism evidence="3 4">
    <name type="scientific">Dickeya aquatica</name>
    <dbReference type="NCBI Taxonomy" id="1401087"/>
    <lineage>
        <taxon>Bacteria</taxon>
        <taxon>Pseudomonadati</taxon>
        <taxon>Pseudomonadota</taxon>
        <taxon>Gammaproteobacteria</taxon>
        <taxon>Enterobacterales</taxon>
        <taxon>Pectobacteriaceae</taxon>
        <taxon>Dickeya</taxon>
    </lineage>
</organism>
<keyword evidence="4" id="KW-1185">Reference proteome</keyword>
<keyword evidence="2 3" id="KW-0808">Transferase</keyword>
<dbReference type="PANTHER" id="PTHR30160">
    <property type="entry name" value="TETRAACYLDISACCHARIDE 4'-KINASE-RELATED"/>
    <property type="match status" value="1"/>
</dbReference>
<protein>
    <submittedName>
        <fullName evidence="3">ADP-heptose--lipooligosaccharide heptosyltransferase II</fullName>
        <ecNumber evidence="3">2.4.1.-</ecNumber>
    </submittedName>
</protein>
<gene>
    <name evidence="3" type="ORF">DAQ1742_00227</name>
</gene>
<evidence type="ECO:0000256" key="2">
    <source>
        <dbReference type="ARBA" id="ARBA00022679"/>
    </source>
</evidence>
<dbReference type="Gene3D" id="3.40.50.2000">
    <property type="entry name" value="Glycogen Phosphorylase B"/>
    <property type="match status" value="2"/>
</dbReference>
<accession>A0A375A5L7</accession>
<sequence>MKKGWKFKAVDLYLRLVAARKARLQPAQQLVNETDFSHIVIYSTTALGDFMFNTPAIRAVRQRFPNATITLVVHKKLYEFVAGGQDWQHVVCWNSKVNTVPKLVKDIQRIALPDLAIILHSHDPYDYLSAVLSGARYVLRDNHQDGIEVMNRWLSGYIMGFHGHFIQRRLELVAMLGADTGNIAMRIPFALTPVVKAEHRRVIGFQMGASTPERCWPVEYFAGLAVRLCESDERIDIVLIGGGDREVAQGQAFFNTLDSRYHSRVLNKIGATTLKELVATIQGMDLLLTGDTGPLHLAIALRVPTVSLFVGAIPAVTGPYQDPQLHDVIYGVQNNLNTQVDNRMRIISPEQVEAKVRERIKTIDAS</sequence>
<dbReference type="SUPFAM" id="SSF53756">
    <property type="entry name" value="UDP-Glycosyltransferase/glycogen phosphorylase"/>
    <property type="match status" value="1"/>
</dbReference>
<evidence type="ECO:0000256" key="1">
    <source>
        <dbReference type="ARBA" id="ARBA00022676"/>
    </source>
</evidence>
<keyword evidence="1 3" id="KW-0328">Glycosyltransferase</keyword>
<dbReference type="Pfam" id="PF01075">
    <property type="entry name" value="Glyco_transf_9"/>
    <property type="match status" value="1"/>
</dbReference>
<dbReference type="GO" id="GO:0009244">
    <property type="term" value="P:lipopolysaccharide core region biosynthetic process"/>
    <property type="evidence" value="ECO:0007669"/>
    <property type="project" value="TreeGrafter"/>
</dbReference>
<dbReference type="InterPro" id="IPR002201">
    <property type="entry name" value="Glyco_trans_9"/>
</dbReference>
<dbReference type="GO" id="GO:0008713">
    <property type="term" value="F:ADP-heptose-lipopolysaccharide heptosyltransferase activity"/>
    <property type="evidence" value="ECO:0007669"/>
    <property type="project" value="TreeGrafter"/>
</dbReference>
<dbReference type="Proteomes" id="UP000294820">
    <property type="component" value="Chromosome 1"/>
</dbReference>
<dbReference type="CDD" id="cd03789">
    <property type="entry name" value="GT9_LPS_heptosyltransferase"/>
    <property type="match status" value="1"/>
</dbReference>
<evidence type="ECO:0000313" key="3">
    <source>
        <dbReference type="EMBL" id="SLM61352.1"/>
    </source>
</evidence>
<dbReference type="RefSeq" id="WP_035339217.1">
    <property type="nucleotide sequence ID" value="NZ_LT615367.1"/>
</dbReference>
<dbReference type="EMBL" id="LT615367">
    <property type="protein sequence ID" value="SLM61352.1"/>
    <property type="molecule type" value="Genomic_DNA"/>
</dbReference>